<evidence type="ECO:0000256" key="2">
    <source>
        <dbReference type="ARBA" id="ARBA00001971"/>
    </source>
</evidence>
<evidence type="ECO:0000256" key="6">
    <source>
        <dbReference type="ARBA" id="ARBA00022448"/>
    </source>
</evidence>
<dbReference type="SUPFAM" id="SSF52218">
    <property type="entry name" value="Flavoproteins"/>
    <property type="match status" value="1"/>
</dbReference>
<evidence type="ECO:0000259" key="19">
    <source>
        <dbReference type="PROSITE" id="PS50902"/>
    </source>
</evidence>
<keyword evidence="6" id="KW-0813">Transport</keyword>
<evidence type="ECO:0000313" key="21">
    <source>
        <dbReference type="Proteomes" id="UP001165205"/>
    </source>
</evidence>
<evidence type="ECO:0000256" key="7">
    <source>
        <dbReference type="ARBA" id="ARBA00022617"/>
    </source>
</evidence>
<protein>
    <submittedName>
        <fullName evidence="20">Unnamed protein product</fullName>
    </submittedName>
</protein>
<dbReference type="GO" id="GO:0020037">
    <property type="term" value="F:heme binding"/>
    <property type="evidence" value="ECO:0007669"/>
    <property type="project" value="InterPro"/>
</dbReference>
<keyword evidence="9" id="KW-0288">FMN</keyword>
<comment type="cofactor">
    <cofactor evidence="1">
        <name>FMN</name>
        <dbReference type="ChEBI" id="CHEBI:58210"/>
    </cofactor>
</comment>
<comment type="cofactor">
    <cofactor evidence="2">
        <name>heme</name>
        <dbReference type="ChEBI" id="CHEBI:30413"/>
    </cofactor>
</comment>
<sequence length="510" mass="57295">MSVPGLPFLGNILDIDLDNGTMSTLKIAKTYCACSVQETSIVINSVALLSELCDETRFHKHVSFGLELLRSGTHDGLFTAYDHEKNWGLAHRLLVPAFGPLRIREMFPQMHDIAQQLCLKWPLNLVDDFTRTTLDTIALCAMGYRFNSFYSEGDFHPFIKSMVRFLKEAETQATLPSFISNLRVRAKRRTQLDIDLMRTVCREIVTERRQTNLDHKNDLLDTMLTSRDSLSGDALSDESIIDNILTFLVAGHETTSGLLSFAVYYLLTTPDAMAKAAHEVDDVVGDQELTIEHLSMLKYLNAILRETLRLMPTAPGFSVTPYKPEIIGGKYEVKPGDSLDVFLAAVHRDPAVYGSDADEFRPERMFDEHFQKLPANSWKPFGNALQTNSTHPEGLMSLKHETVESQPATILYGSNTGTCEALAHRLAIEMSSKGRFVCKVQPMDEIEHRRLPRGQPVIIVTGSYDGRPPENARHFVKWLQSLEGNDLEGIQYAVFGCGRLITSRSYMGND</sequence>
<dbReference type="InterPro" id="IPR008254">
    <property type="entry name" value="Flavodoxin/NO_synth"/>
</dbReference>
<evidence type="ECO:0000256" key="3">
    <source>
        <dbReference type="ARBA" id="ARBA00001974"/>
    </source>
</evidence>
<keyword evidence="16" id="KW-0503">Monooxygenase</keyword>
<dbReference type="PROSITE" id="PS50902">
    <property type="entry name" value="FLAVODOXIN_LIKE"/>
    <property type="match status" value="1"/>
</dbReference>
<comment type="similarity">
    <text evidence="5">Belongs to the cytochrome P450 family.</text>
</comment>
<dbReference type="PANTHER" id="PTHR24305">
    <property type="entry name" value="CYTOCHROME P450"/>
    <property type="match status" value="1"/>
</dbReference>
<organism evidence="20 21">
    <name type="scientific">Aspergillus oryzae</name>
    <name type="common">Yellow koji mold</name>
    <dbReference type="NCBI Taxonomy" id="5062"/>
    <lineage>
        <taxon>Eukaryota</taxon>
        <taxon>Fungi</taxon>
        <taxon>Dikarya</taxon>
        <taxon>Ascomycota</taxon>
        <taxon>Pezizomycotina</taxon>
        <taxon>Eurotiomycetes</taxon>
        <taxon>Eurotiomycetidae</taxon>
        <taxon>Eurotiales</taxon>
        <taxon>Aspergillaceae</taxon>
        <taxon>Aspergillus</taxon>
        <taxon>Aspergillus subgen. Circumdati</taxon>
    </lineage>
</organism>
<gene>
    <name evidence="20" type="ORF">Aory04_000563000</name>
</gene>
<keyword evidence="8" id="KW-0285">Flavoprotein</keyword>
<evidence type="ECO:0000256" key="17">
    <source>
        <dbReference type="ARBA" id="ARBA00047827"/>
    </source>
</evidence>
<comment type="catalytic activity">
    <reaction evidence="17">
        <text>an organic molecule + reduced [NADPH--hemoprotein reductase] + O2 = an alcohol + oxidized [NADPH--hemoprotein reductase] + H2O + H(+)</text>
        <dbReference type="Rhea" id="RHEA:17149"/>
        <dbReference type="Rhea" id="RHEA-COMP:11964"/>
        <dbReference type="Rhea" id="RHEA-COMP:11965"/>
        <dbReference type="ChEBI" id="CHEBI:15377"/>
        <dbReference type="ChEBI" id="CHEBI:15378"/>
        <dbReference type="ChEBI" id="CHEBI:15379"/>
        <dbReference type="ChEBI" id="CHEBI:30879"/>
        <dbReference type="ChEBI" id="CHEBI:57618"/>
        <dbReference type="ChEBI" id="CHEBI:58210"/>
        <dbReference type="ChEBI" id="CHEBI:142491"/>
        <dbReference type="EC" id="1.14.14.1"/>
    </reaction>
</comment>
<proteinExistence type="inferred from homology"/>
<comment type="similarity">
    <text evidence="4">In the N-terminal section; belongs to the cytochrome P450 family.</text>
</comment>
<keyword evidence="14" id="KW-0560">Oxidoreductase</keyword>
<dbReference type="PRINTS" id="PR00463">
    <property type="entry name" value="EP450I"/>
</dbReference>
<dbReference type="GO" id="GO:0003958">
    <property type="term" value="F:NADPH-hemoprotein reductase activity"/>
    <property type="evidence" value="ECO:0007669"/>
    <property type="project" value="UniProtKB-EC"/>
</dbReference>
<accession>A0AAN4YKB3</accession>
<dbReference type="Pfam" id="PF00258">
    <property type="entry name" value="Flavodoxin_1"/>
    <property type="match status" value="1"/>
</dbReference>
<dbReference type="InterPro" id="IPR036396">
    <property type="entry name" value="Cyt_P450_sf"/>
</dbReference>
<dbReference type="GO" id="GO:0005506">
    <property type="term" value="F:iron ion binding"/>
    <property type="evidence" value="ECO:0007669"/>
    <property type="project" value="InterPro"/>
</dbReference>
<dbReference type="GO" id="GO:0010181">
    <property type="term" value="F:FMN binding"/>
    <property type="evidence" value="ECO:0007669"/>
    <property type="project" value="InterPro"/>
</dbReference>
<evidence type="ECO:0000256" key="4">
    <source>
        <dbReference type="ARBA" id="ARBA00010018"/>
    </source>
</evidence>
<dbReference type="InterPro" id="IPR002401">
    <property type="entry name" value="Cyt_P450_E_grp-I"/>
</dbReference>
<evidence type="ECO:0000256" key="8">
    <source>
        <dbReference type="ARBA" id="ARBA00022630"/>
    </source>
</evidence>
<keyword evidence="12" id="KW-0521">NADP</keyword>
<dbReference type="AlphaFoldDB" id="A0AAN4YKB3"/>
<dbReference type="Pfam" id="PF00067">
    <property type="entry name" value="p450"/>
    <property type="match status" value="1"/>
</dbReference>
<dbReference type="InterPro" id="IPR029039">
    <property type="entry name" value="Flavoprotein-like_sf"/>
</dbReference>
<keyword evidence="11" id="KW-0274">FAD</keyword>
<dbReference type="Gene3D" id="1.10.630.10">
    <property type="entry name" value="Cytochrome P450"/>
    <property type="match status" value="1"/>
</dbReference>
<keyword evidence="13" id="KW-0249">Electron transport</keyword>
<evidence type="ECO:0000256" key="1">
    <source>
        <dbReference type="ARBA" id="ARBA00001917"/>
    </source>
</evidence>
<evidence type="ECO:0000256" key="5">
    <source>
        <dbReference type="ARBA" id="ARBA00010617"/>
    </source>
</evidence>
<dbReference type="PANTHER" id="PTHR24305:SF108">
    <property type="entry name" value="P450, PUTATIVE (EUROFUNG)-RELATED"/>
    <property type="match status" value="1"/>
</dbReference>
<feature type="domain" description="Flavodoxin-like" evidence="19">
    <location>
        <begin position="408"/>
        <end position="510"/>
    </location>
</feature>
<evidence type="ECO:0000256" key="9">
    <source>
        <dbReference type="ARBA" id="ARBA00022643"/>
    </source>
</evidence>
<dbReference type="SUPFAM" id="SSF48264">
    <property type="entry name" value="Cytochrome P450"/>
    <property type="match status" value="1"/>
</dbReference>
<dbReference type="Proteomes" id="UP001165205">
    <property type="component" value="Unassembled WGS sequence"/>
</dbReference>
<evidence type="ECO:0000256" key="18">
    <source>
        <dbReference type="ARBA" id="ARBA00049342"/>
    </source>
</evidence>
<keyword evidence="10" id="KW-0479">Metal-binding</keyword>
<comment type="cofactor">
    <cofactor evidence="3">
        <name>FAD</name>
        <dbReference type="ChEBI" id="CHEBI:57692"/>
    </cofactor>
</comment>
<comment type="catalytic activity">
    <reaction evidence="18">
        <text>2 oxidized [cytochrome P450] + NADPH = 2 reduced [cytochrome P450] + NADP(+) + H(+)</text>
        <dbReference type="Rhea" id="RHEA:24040"/>
        <dbReference type="Rhea" id="RHEA-COMP:14627"/>
        <dbReference type="Rhea" id="RHEA-COMP:14628"/>
        <dbReference type="ChEBI" id="CHEBI:15378"/>
        <dbReference type="ChEBI" id="CHEBI:55376"/>
        <dbReference type="ChEBI" id="CHEBI:57783"/>
        <dbReference type="ChEBI" id="CHEBI:58349"/>
        <dbReference type="ChEBI" id="CHEBI:60344"/>
        <dbReference type="EC" id="1.6.2.4"/>
    </reaction>
</comment>
<keyword evidence="7" id="KW-0349">Heme</keyword>
<evidence type="ECO:0000256" key="16">
    <source>
        <dbReference type="ARBA" id="ARBA00023033"/>
    </source>
</evidence>
<dbReference type="PRINTS" id="PR00385">
    <property type="entry name" value="P450"/>
</dbReference>
<evidence type="ECO:0000256" key="13">
    <source>
        <dbReference type="ARBA" id="ARBA00022982"/>
    </source>
</evidence>
<reference evidence="20" key="1">
    <citation type="submission" date="2023-04" db="EMBL/GenBank/DDBJ databases">
        <title>Aspergillus oryzae NBRC 4228.</title>
        <authorList>
            <person name="Ichikawa N."/>
            <person name="Sato H."/>
            <person name="Tonouchi N."/>
        </authorList>
    </citation>
    <scope>NUCLEOTIDE SEQUENCE</scope>
    <source>
        <strain evidence="20">NBRC 4228</strain>
    </source>
</reference>
<evidence type="ECO:0000256" key="12">
    <source>
        <dbReference type="ARBA" id="ARBA00022857"/>
    </source>
</evidence>
<dbReference type="InterPro" id="IPR050121">
    <property type="entry name" value="Cytochrome_P450_monoxygenase"/>
</dbReference>
<dbReference type="InterPro" id="IPR001128">
    <property type="entry name" value="Cyt_P450"/>
</dbReference>
<dbReference type="GO" id="GO:0016712">
    <property type="term" value="F:oxidoreductase activity, acting on paired donors, with incorporation or reduction of molecular oxygen, reduced flavin or flavoprotein as one donor, and incorporation of one atom of oxygen"/>
    <property type="evidence" value="ECO:0007669"/>
    <property type="project" value="UniProtKB-EC"/>
</dbReference>
<evidence type="ECO:0000256" key="14">
    <source>
        <dbReference type="ARBA" id="ARBA00023002"/>
    </source>
</evidence>
<dbReference type="EMBL" id="BSYA01000056">
    <property type="protein sequence ID" value="GMG29364.1"/>
    <property type="molecule type" value="Genomic_DNA"/>
</dbReference>
<evidence type="ECO:0000313" key="20">
    <source>
        <dbReference type="EMBL" id="GMG29364.1"/>
    </source>
</evidence>
<evidence type="ECO:0000256" key="10">
    <source>
        <dbReference type="ARBA" id="ARBA00022723"/>
    </source>
</evidence>
<dbReference type="FunFam" id="1.10.630.10:FF:000040">
    <property type="entry name" value="Bifunctional cytochrome P450/NADPH--P450 reductase"/>
    <property type="match status" value="1"/>
</dbReference>
<dbReference type="CDD" id="cd11068">
    <property type="entry name" value="CYP120A1"/>
    <property type="match status" value="1"/>
</dbReference>
<comment type="caution">
    <text evidence="20">The sequence shown here is derived from an EMBL/GenBank/DDBJ whole genome shotgun (WGS) entry which is preliminary data.</text>
</comment>
<evidence type="ECO:0000256" key="11">
    <source>
        <dbReference type="ARBA" id="ARBA00022827"/>
    </source>
</evidence>
<keyword evidence="15" id="KW-0408">Iron</keyword>
<evidence type="ECO:0000256" key="15">
    <source>
        <dbReference type="ARBA" id="ARBA00023004"/>
    </source>
</evidence>
<dbReference type="Gene3D" id="3.40.50.360">
    <property type="match status" value="1"/>
</dbReference>
<name>A0AAN4YKB3_ASPOZ</name>